<reference evidence="1 2" key="1">
    <citation type="submission" date="2018-06" db="EMBL/GenBank/DDBJ databases">
        <authorList>
            <consortium name="Pathogen Informatics"/>
            <person name="Doyle S."/>
        </authorList>
    </citation>
    <scope>NUCLEOTIDE SEQUENCE [LARGE SCALE GENOMIC DNA]</scope>
    <source>
        <strain evidence="1 2">NCTC10894</strain>
    </source>
</reference>
<evidence type="ECO:0000313" key="2">
    <source>
        <dbReference type="Proteomes" id="UP000255008"/>
    </source>
</evidence>
<gene>
    <name evidence="1" type="ORF">NCTC10894_00861</name>
</gene>
<sequence length="302" mass="34179">MSHGDWDKELVALRTRLWKKRVKEEAGFEGKRDQDFIDACKYGNTKLVELGEMNWDGYLSGRNNPVYKTVDAVEKVLPGTALNFYFGPKRLFLWGILHGDGEDNLIEARKLLESALTNEYGSGHVQQWDLGQKVFWFILPILAFPVAPFVEQMTKEKKIVDGEEKPLIRLDEELPWSDIQHLVDSGAINPPMNGEEIFLSSLLAVCDDTRKLYTLENIFTTFGTKLVGYAFDQYKRGQDLSFSAEFIVTALGLLPLAKAANNNRIKSIAKTLIEGLMLGAIDYEIPELAPDLTDFVKRKIIS</sequence>
<dbReference type="RefSeq" id="WP_147282525.1">
    <property type="nucleotide sequence ID" value="NZ_BAAAEC010000008.1"/>
</dbReference>
<dbReference type="EMBL" id="UGVE01000001">
    <property type="protein sequence ID" value="SUD96523.1"/>
    <property type="molecule type" value="Genomic_DNA"/>
</dbReference>
<accession>A0AAJ4ZJG1</accession>
<protein>
    <submittedName>
        <fullName evidence="1">Uncharacterized protein</fullName>
    </submittedName>
</protein>
<organism evidence="1 2">
    <name type="scientific">Ralstonia mannitolilytica</name>
    <dbReference type="NCBI Taxonomy" id="105219"/>
    <lineage>
        <taxon>Bacteria</taxon>
        <taxon>Pseudomonadati</taxon>
        <taxon>Pseudomonadota</taxon>
        <taxon>Betaproteobacteria</taxon>
        <taxon>Burkholderiales</taxon>
        <taxon>Burkholderiaceae</taxon>
        <taxon>Ralstonia</taxon>
    </lineage>
</organism>
<dbReference type="AlphaFoldDB" id="A0AAJ4ZJG1"/>
<comment type="caution">
    <text evidence="1">The sequence shown here is derived from an EMBL/GenBank/DDBJ whole genome shotgun (WGS) entry which is preliminary data.</text>
</comment>
<evidence type="ECO:0000313" key="1">
    <source>
        <dbReference type="EMBL" id="SUD96523.1"/>
    </source>
</evidence>
<dbReference type="Proteomes" id="UP000255008">
    <property type="component" value="Unassembled WGS sequence"/>
</dbReference>
<proteinExistence type="predicted"/>
<name>A0AAJ4ZJG1_9RALS</name>